<reference evidence="4" key="3">
    <citation type="journal article" date="2019" name="Int. J. Syst. Evol. Microbiol.">
        <title>The Global Catalogue of Microorganisms (GCM) 10K type strain sequencing project: providing services to taxonomists for standard genome sequencing and annotation.</title>
        <authorList>
            <consortium name="The Broad Institute Genomics Platform"/>
            <consortium name="The Broad Institute Genome Sequencing Center for Infectious Disease"/>
            <person name="Wu L."/>
            <person name="Ma J."/>
        </authorList>
    </citation>
    <scope>NUCLEOTIDE SEQUENCE [LARGE SCALE GENOMIC DNA]</scope>
    <source>
        <strain evidence="4">CCM 8490</strain>
    </source>
</reference>
<evidence type="ECO:0000313" key="4">
    <source>
        <dbReference type="Proteomes" id="UP000658202"/>
    </source>
</evidence>
<dbReference type="AlphaFoldDB" id="A0A420DBG5"/>
<sequence length="160" mass="17839">MRKFILSIPAKAVTDTYTATITGALTPINPYKINLTDDEKPGMRTMAEGREGYARLISRIATQFPDALGRSDSPEELVALLDYYSNLEGSRIAILQNLETFEKIQLGASADIMALTDRYKNNLQLSRENDAALDLAMRDVDSWNSRFTNKSKTDDAPLSE</sequence>
<comment type="caution">
    <text evidence="2">The sequence shown here is derived from an EMBL/GenBank/DDBJ whole genome shotgun (WGS) entry which is preliminary data.</text>
</comment>
<accession>A0A420DBG5</accession>
<evidence type="ECO:0000313" key="3">
    <source>
        <dbReference type="Proteomes" id="UP000285906"/>
    </source>
</evidence>
<dbReference type="Proteomes" id="UP000658202">
    <property type="component" value="Unassembled WGS sequence"/>
</dbReference>
<evidence type="ECO:0000313" key="2">
    <source>
        <dbReference type="EMBL" id="RKE88764.1"/>
    </source>
</evidence>
<dbReference type="Proteomes" id="UP000285906">
    <property type="component" value="Unassembled WGS sequence"/>
</dbReference>
<dbReference type="RefSeq" id="WP_120212574.1">
    <property type="nucleotide sequence ID" value="NZ_BMCW01000002.1"/>
</dbReference>
<reference evidence="2 3" key="2">
    <citation type="submission" date="2018-09" db="EMBL/GenBank/DDBJ databases">
        <title>Genomic Encyclopedia of Archaeal and Bacterial Type Strains, Phase II (KMG-II): from individual species to whole genera.</title>
        <authorList>
            <person name="Goeker M."/>
        </authorList>
    </citation>
    <scope>NUCLEOTIDE SEQUENCE [LARGE SCALE GENOMIC DNA]</scope>
    <source>
        <strain evidence="2 3">DSM 27620</strain>
    </source>
</reference>
<protein>
    <submittedName>
        <fullName evidence="2">Uncharacterized protein</fullName>
    </submittedName>
</protein>
<gene>
    <name evidence="2" type="ORF">BXY58_0887</name>
    <name evidence="1" type="ORF">GCM10007332_16120</name>
</gene>
<keyword evidence="4" id="KW-1185">Reference proteome</keyword>
<reference evidence="1" key="4">
    <citation type="submission" date="2024-05" db="EMBL/GenBank/DDBJ databases">
        <authorList>
            <person name="Sun Q."/>
            <person name="Sedlacek I."/>
        </authorList>
    </citation>
    <scope>NUCLEOTIDE SEQUENCE</scope>
    <source>
        <strain evidence="1">CCM 8490</strain>
    </source>
</reference>
<dbReference type="EMBL" id="BMCW01000002">
    <property type="protein sequence ID" value="GGG55240.1"/>
    <property type="molecule type" value="Genomic_DNA"/>
</dbReference>
<organism evidence="2 3">
    <name type="scientific">Epilithonimonas arachidiradicis</name>
    <dbReference type="NCBI Taxonomy" id="1617282"/>
    <lineage>
        <taxon>Bacteria</taxon>
        <taxon>Pseudomonadati</taxon>
        <taxon>Bacteroidota</taxon>
        <taxon>Flavobacteriia</taxon>
        <taxon>Flavobacteriales</taxon>
        <taxon>Weeksellaceae</taxon>
        <taxon>Chryseobacterium group</taxon>
        <taxon>Epilithonimonas</taxon>
    </lineage>
</organism>
<evidence type="ECO:0000313" key="1">
    <source>
        <dbReference type="EMBL" id="GGG55240.1"/>
    </source>
</evidence>
<name>A0A420DBG5_9FLAO</name>
<dbReference type="EMBL" id="RAQH01000002">
    <property type="protein sequence ID" value="RKE88764.1"/>
    <property type="molecule type" value="Genomic_DNA"/>
</dbReference>
<reference evidence="1" key="1">
    <citation type="journal article" date="2014" name="Int. J. Syst. Evol. Microbiol.">
        <title>Complete genome of a new Firmicutes species belonging to the dominant human colonic microbiota ('Ruminococcus bicirculans') reveals two chromosomes and a selective capacity to utilize plant glucans.</title>
        <authorList>
            <consortium name="NISC Comparative Sequencing Program"/>
            <person name="Wegmann U."/>
            <person name="Louis P."/>
            <person name="Goesmann A."/>
            <person name="Henrissat B."/>
            <person name="Duncan S.H."/>
            <person name="Flint H.J."/>
        </authorList>
    </citation>
    <scope>NUCLEOTIDE SEQUENCE</scope>
    <source>
        <strain evidence="1">CCM 8490</strain>
    </source>
</reference>
<dbReference type="OrthoDB" id="1350386at2"/>
<proteinExistence type="predicted"/>